<dbReference type="FunFam" id="3.40.605.10:FF:000007">
    <property type="entry name" value="NAD/NADP-dependent betaine aldehyde dehydrogenase"/>
    <property type="match status" value="1"/>
</dbReference>
<evidence type="ECO:0000259" key="4">
    <source>
        <dbReference type="Pfam" id="PF00171"/>
    </source>
</evidence>
<reference evidence="5 6" key="1">
    <citation type="journal article" date="2010" name="J. Bacteriol.">
        <title>Complete genome sequence of the representative gamma-hexachlorocyclohexane-degrading bacterium Sphingobium japonicum UT26.</title>
        <authorList>
            <person name="Nagata Y."/>
            <person name="Ohtsubo Y."/>
            <person name="Endo R."/>
            <person name="Ichikawa N."/>
            <person name="Ankai A."/>
            <person name="Oguchi A."/>
            <person name="Fukui S."/>
            <person name="Fujita N."/>
            <person name="Tsuda M."/>
        </authorList>
    </citation>
    <scope>NUCLEOTIDE SEQUENCE [LARGE SCALE GENOMIC DNA]</scope>
    <source>
        <strain evidence="6">DSM 16413 / CCM 7287 / MTCC 6362 / UT26 / NBRC 101211 / UT26S</strain>
    </source>
</reference>
<dbReference type="InterPro" id="IPR016162">
    <property type="entry name" value="Ald_DH_N"/>
</dbReference>
<dbReference type="Pfam" id="PF00171">
    <property type="entry name" value="Aldedh"/>
    <property type="match status" value="1"/>
</dbReference>
<feature type="region of interest" description="Disordered" evidence="3">
    <location>
        <begin position="1"/>
        <end position="21"/>
    </location>
</feature>
<accession>D4Z278</accession>
<keyword evidence="2 5" id="KW-0560">Oxidoreductase</keyword>
<dbReference type="InterPro" id="IPR016163">
    <property type="entry name" value="Ald_DH_C"/>
</dbReference>
<dbReference type="EC" id="1.2.1.3" evidence="5"/>
<evidence type="ECO:0000256" key="3">
    <source>
        <dbReference type="SAM" id="MobiDB-lite"/>
    </source>
</evidence>
<feature type="region of interest" description="Disordered" evidence="3">
    <location>
        <begin position="364"/>
        <end position="383"/>
    </location>
</feature>
<dbReference type="AlphaFoldDB" id="D4Z278"/>
<name>D4Z278_SPHIU</name>
<evidence type="ECO:0000256" key="1">
    <source>
        <dbReference type="ARBA" id="ARBA00009986"/>
    </source>
</evidence>
<dbReference type="InterPro" id="IPR015590">
    <property type="entry name" value="Aldehyde_DH_dom"/>
</dbReference>
<dbReference type="STRING" id="452662.SJA_C1-18760"/>
<dbReference type="PANTHER" id="PTHR42804">
    <property type="entry name" value="ALDEHYDE DEHYDROGENASE"/>
    <property type="match status" value="1"/>
</dbReference>
<evidence type="ECO:0000313" key="6">
    <source>
        <dbReference type="Proteomes" id="UP000007753"/>
    </source>
</evidence>
<dbReference type="SUPFAM" id="SSF53720">
    <property type="entry name" value="ALDH-like"/>
    <property type="match status" value="1"/>
</dbReference>
<organism evidence="5 6">
    <name type="scientific">Sphingobium indicum (strain DSM 16413 / CCM 7287 / MTCC 6362 / UT26 / NBRC 101211 / UT26S)</name>
    <name type="common">Sphingobium japonicum</name>
    <dbReference type="NCBI Taxonomy" id="452662"/>
    <lineage>
        <taxon>Bacteria</taxon>
        <taxon>Pseudomonadati</taxon>
        <taxon>Pseudomonadota</taxon>
        <taxon>Alphaproteobacteria</taxon>
        <taxon>Sphingomonadales</taxon>
        <taxon>Sphingomonadaceae</taxon>
        <taxon>Sphingobium</taxon>
    </lineage>
</organism>
<dbReference type="InterPro" id="IPR016161">
    <property type="entry name" value="Ald_DH/histidinol_DH"/>
</dbReference>
<dbReference type="eggNOG" id="COG1012">
    <property type="taxonomic scope" value="Bacteria"/>
</dbReference>
<feature type="domain" description="Aldehyde dehydrogenase" evidence="4">
    <location>
        <begin position="37"/>
        <end position="318"/>
    </location>
</feature>
<proteinExistence type="inferred from homology"/>
<evidence type="ECO:0000256" key="2">
    <source>
        <dbReference type="ARBA" id="ARBA00023002"/>
    </source>
</evidence>
<evidence type="ECO:0000313" key="5">
    <source>
        <dbReference type="EMBL" id="BAI96710.1"/>
    </source>
</evidence>
<comment type="similarity">
    <text evidence="1">Belongs to the aldehyde dehydrogenase family.</text>
</comment>
<dbReference type="Proteomes" id="UP000007753">
    <property type="component" value="Chromosome 1"/>
</dbReference>
<dbReference type="KEGG" id="sjp:SJA_C1-18760"/>
<dbReference type="Gene3D" id="3.40.309.10">
    <property type="entry name" value="Aldehyde Dehydrogenase, Chain A, domain 2"/>
    <property type="match status" value="1"/>
</dbReference>
<dbReference type="PANTHER" id="PTHR42804:SF1">
    <property type="entry name" value="ALDEHYDE DEHYDROGENASE-RELATED"/>
    <property type="match status" value="1"/>
</dbReference>
<dbReference type="GO" id="GO:0004029">
    <property type="term" value="F:aldehyde dehydrogenase (NAD+) activity"/>
    <property type="evidence" value="ECO:0007669"/>
    <property type="project" value="UniProtKB-EC"/>
</dbReference>
<gene>
    <name evidence="5" type="ordered locus">SJA_C1-18760</name>
</gene>
<dbReference type="HOGENOM" id="CLU_005391_6_0_5"/>
<protein>
    <submittedName>
        <fullName evidence="5">Putative aldehyde dehydrogenase</fullName>
        <ecNumber evidence="5">1.2.1.3</ecNumber>
    </submittedName>
</protein>
<dbReference type="EMBL" id="AP010803">
    <property type="protein sequence ID" value="BAI96710.1"/>
    <property type="molecule type" value="Genomic_DNA"/>
</dbReference>
<sequence>MAMIGKGLRDSLPHPRGTGSRKENQMHFLRFFISGSWIDNSGADTLPLIDPSTRQPCATIPLGTPADVDMAVAAAQAAFPAYASSTAAERAALLAAILSVYEKREEDLAQAICTEIGAPYMLSRYAHVFAGAAHLKLMIDALGSFPFEEARGSATIHREPIGVVGMITPWNWPINQVAAKVVPALAAGCTMVLKPSELAPLSAHILAEIFEEAGVPPGVFNLIHGKGDPVGAALAAHPGIDMISFTGSTRAGVLVAQAAAPTVKRVAQELGGKSANIILDDADFEVAVSSGVAAMMLNSGQSCNAPSRMLVPAARRADLDAIVERAALLQRLAAVRGRLSLCADQAAAAKWWLSMPMASVSAEGPMPKALSTRRTSPLMPGCRHQGRACPLRRARMTSNPLIVA</sequence>
<dbReference type="Gene3D" id="3.40.605.10">
    <property type="entry name" value="Aldehyde Dehydrogenase, Chain A, domain 1"/>
    <property type="match status" value="1"/>
</dbReference>
<keyword evidence="6" id="KW-1185">Reference proteome</keyword>